<dbReference type="PANTHER" id="PTHR43523">
    <property type="entry name" value="GLUCOSE-1-PHOSPHATE ADENYLYLTRANSFERASE-RELATED"/>
    <property type="match status" value="1"/>
</dbReference>
<evidence type="ECO:0000313" key="7">
    <source>
        <dbReference type="EMBL" id="OGZ20520.1"/>
    </source>
</evidence>
<sequence>MEEFTEKIVVIILAGGKGERLSVVGENGVIRGQLTEYRAKTSLSFAGKYRMADIVLSNCWNSKLYKIFVLTQYKSQTLYRHIAQWQPKFIPERGDCLEIIQPQAWTTPELEPYSGTADAVYENLFWIQNLKPELVLVLSSDHVYKMDYRDLILFHRKRQAELTVVAKETDDRESAKRSGVLQVDQDYKVIGFEEKPREPKSIPGKPGTFLISMGIYVFNHKAMAKVLKADAADVGSKHDFGHNIIPKMVAEDREVFAFPFKGYWQDIGTIDSYHAAQMDLVSTLPQFNLYDKEWPWWTFGEQWPPGKIVFHGTIKNLLYCEGCIIDRAEIYSSVISPGVKIGMDARISNSVIMEGVTIEPRAVVNRGIIDKDNVIPADAVIEAGRMNYEGVQKDKIGITPSGIVVMPRYLKPGEEAKS</sequence>
<comment type="similarity">
    <text evidence="1">Belongs to the bacterial/plant glucose-1-phosphate adenylyltransferase family.</text>
</comment>
<protein>
    <submittedName>
        <fullName evidence="7">Uncharacterized protein</fullName>
    </submittedName>
</protein>
<dbReference type="GO" id="GO:0008878">
    <property type="term" value="F:glucose-1-phosphate adenylyltransferase activity"/>
    <property type="evidence" value="ECO:0007669"/>
    <property type="project" value="InterPro"/>
</dbReference>
<name>A0A1G2E580_9BACT</name>
<accession>A0A1G2E580</accession>
<dbReference type="SUPFAM" id="SSF53448">
    <property type="entry name" value="Nucleotide-diphospho-sugar transferases"/>
    <property type="match status" value="1"/>
</dbReference>
<gene>
    <name evidence="7" type="ORF">A2654_00790</name>
</gene>
<keyword evidence="3" id="KW-0548">Nucleotidyltransferase</keyword>
<dbReference type="Pfam" id="PF00483">
    <property type="entry name" value="NTP_transferase"/>
    <property type="match status" value="1"/>
</dbReference>
<evidence type="ECO:0000256" key="1">
    <source>
        <dbReference type="ARBA" id="ARBA00010443"/>
    </source>
</evidence>
<dbReference type="Gene3D" id="3.90.550.10">
    <property type="entry name" value="Spore Coat Polysaccharide Biosynthesis Protein SpsA, Chain A"/>
    <property type="match status" value="1"/>
</dbReference>
<evidence type="ECO:0000256" key="3">
    <source>
        <dbReference type="ARBA" id="ARBA00022695"/>
    </source>
</evidence>
<organism evidence="7 8">
    <name type="scientific">Candidatus Nealsonbacteria bacterium RIFCSPHIGHO2_01_FULL_43_31</name>
    <dbReference type="NCBI Taxonomy" id="1801665"/>
    <lineage>
        <taxon>Bacteria</taxon>
        <taxon>Candidatus Nealsoniibacteriota</taxon>
    </lineage>
</organism>
<dbReference type="SUPFAM" id="SSF51161">
    <property type="entry name" value="Trimeric LpxA-like enzymes"/>
    <property type="match status" value="1"/>
</dbReference>
<dbReference type="InterPro" id="IPR011831">
    <property type="entry name" value="ADP-Glc_PPase"/>
</dbReference>
<dbReference type="PANTHER" id="PTHR43523:SF2">
    <property type="entry name" value="GLUCOSE-1-PHOSPHATE ADENYLYLTRANSFERASE"/>
    <property type="match status" value="1"/>
</dbReference>
<evidence type="ECO:0000259" key="6">
    <source>
        <dbReference type="Pfam" id="PF24894"/>
    </source>
</evidence>
<dbReference type="AlphaFoldDB" id="A0A1G2E580"/>
<evidence type="ECO:0000259" key="5">
    <source>
        <dbReference type="Pfam" id="PF00483"/>
    </source>
</evidence>
<dbReference type="GO" id="GO:0005978">
    <property type="term" value="P:glycogen biosynthetic process"/>
    <property type="evidence" value="ECO:0007669"/>
    <property type="project" value="UniProtKB-KW"/>
</dbReference>
<reference evidence="7 8" key="1">
    <citation type="journal article" date="2016" name="Nat. Commun.">
        <title>Thousands of microbial genomes shed light on interconnected biogeochemical processes in an aquifer system.</title>
        <authorList>
            <person name="Anantharaman K."/>
            <person name="Brown C.T."/>
            <person name="Hug L.A."/>
            <person name="Sharon I."/>
            <person name="Castelle C.J."/>
            <person name="Probst A.J."/>
            <person name="Thomas B.C."/>
            <person name="Singh A."/>
            <person name="Wilkins M.J."/>
            <person name="Karaoz U."/>
            <person name="Brodie E.L."/>
            <person name="Williams K.H."/>
            <person name="Hubbard S.S."/>
            <person name="Banfield J.F."/>
        </authorList>
    </citation>
    <scope>NUCLEOTIDE SEQUENCE [LARGE SCALE GENOMIC DNA]</scope>
</reference>
<dbReference type="Pfam" id="PF24894">
    <property type="entry name" value="Hexapep_GlmU"/>
    <property type="match status" value="1"/>
</dbReference>
<dbReference type="InterPro" id="IPR011004">
    <property type="entry name" value="Trimer_LpxA-like_sf"/>
</dbReference>
<dbReference type="InterPro" id="IPR005835">
    <property type="entry name" value="NTP_transferase_dom"/>
</dbReference>
<evidence type="ECO:0000256" key="2">
    <source>
        <dbReference type="ARBA" id="ARBA00022679"/>
    </source>
</evidence>
<dbReference type="Proteomes" id="UP000178721">
    <property type="component" value="Unassembled WGS sequence"/>
</dbReference>
<dbReference type="EMBL" id="MHMA01000008">
    <property type="protein sequence ID" value="OGZ20520.1"/>
    <property type="molecule type" value="Genomic_DNA"/>
</dbReference>
<comment type="caution">
    <text evidence="7">The sequence shown here is derived from an EMBL/GenBank/DDBJ whole genome shotgun (WGS) entry which is preliminary data.</text>
</comment>
<dbReference type="CDD" id="cd02508">
    <property type="entry name" value="ADP_Glucose_PP"/>
    <property type="match status" value="1"/>
</dbReference>
<dbReference type="CDD" id="cd04651">
    <property type="entry name" value="LbH_G1P_AT_C"/>
    <property type="match status" value="1"/>
</dbReference>
<proteinExistence type="inferred from homology"/>
<feature type="domain" description="Nucleotidyl transferase" evidence="5">
    <location>
        <begin position="10"/>
        <end position="280"/>
    </location>
</feature>
<feature type="domain" description="Glucose-1-phosphate adenylyltransferase/Bifunctional protein GlmU-like C-terminal hexapeptide" evidence="6">
    <location>
        <begin position="305"/>
        <end position="405"/>
    </location>
</feature>
<keyword evidence="2" id="KW-0808">Transferase</keyword>
<dbReference type="Gene3D" id="2.160.10.10">
    <property type="entry name" value="Hexapeptide repeat proteins"/>
    <property type="match status" value="1"/>
</dbReference>
<evidence type="ECO:0000313" key="8">
    <source>
        <dbReference type="Proteomes" id="UP000178721"/>
    </source>
</evidence>
<keyword evidence="4" id="KW-0320">Glycogen biosynthesis</keyword>
<evidence type="ECO:0000256" key="4">
    <source>
        <dbReference type="ARBA" id="ARBA00023056"/>
    </source>
</evidence>
<dbReference type="InterPro" id="IPR056818">
    <property type="entry name" value="GlmU/GlgC-like_hexapep"/>
</dbReference>
<dbReference type="InterPro" id="IPR029044">
    <property type="entry name" value="Nucleotide-diphossugar_trans"/>
</dbReference>